<keyword evidence="2" id="KW-0805">Transcription regulation</keyword>
<dbReference type="OrthoDB" id="6159439at2759"/>
<evidence type="ECO:0000256" key="5">
    <source>
        <dbReference type="ARBA" id="ARBA00023163"/>
    </source>
</evidence>
<evidence type="ECO:0000256" key="2">
    <source>
        <dbReference type="ARBA" id="ARBA00023015"/>
    </source>
</evidence>
<dbReference type="GO" id="GO:0008289">
    <property type="term" value="F:lipid binding"/>
    <property type="evidence" value="ECO:0007669"/>
    <property type="project" value="InterPro"/>
</dbReference>
<dbReference type="ExpressionAtlas" id="A0A2K2DFH1">
    <property type="expression patterns" value="baseline and differential"/>
</dbReference>
<evidence type="ECO:0000256" key="1">
    <source>
        <dbReference type="ARBA" id="ARBA00004123"/>
    </source>
</evidence>
<evidence type="ECO:0000313" key="10">
    <source>
        <dbReference type="Proteomes" id="UP000008810"/>
    </source>
</evidence>
<keyword evidence="3" id="KW-0238">DNA-binding</keyword>
<evidence type="ECO:0000256" key="6">
    <source>
        <dbReference type="ARBA" id="ARBA00023242"/>
    </source>
</evidence>
<evidence type="ECO:0000313" key="8">
    <source>
        <dbReference type="EMBL" id="PNT73017.1"/>
    </source>
</evidence>
<dbReference type="EnsemblPlants" id="PNT73018">
    <property type="protein sequence ID" value="PNT73018"/>
    <property type="gene ID" value="BRADI_2g52160v3"/>
</dbReference>
<dbReference type="SUPFAM" id="SSF55961">
    <property type="entry name" value="Bet v1-like"/>
    <property type="match status" value="1"/>
</dbReference>
<accession>A0A2K2DFH1</accession>
<comment type="subcellular location">
    <subcellularLocation>
        <location evidence="1">Nucleus</location>
    </subcellularLocation>
</comment>
<dbReference type="PANTHER" id="PTHR45654">
    <property type="entry name" value="HOMEOBOX-LEUCINE ZIPPER PROTEIN MERISTEM L1"/>
    <property type="match status" value="1"/>
</dbReference>
<evidence type="ECO:0000313" key="9">
    <source>
        <dbReference type="EnsemblPlants" id="PNT73017"/>
    </source>
</evidence>
<gene>
    <name evidence="8" type="ORF">BRADI_2g52160v3</name>
</gene>
<dbReference type="STRING" id="15368.A0A2K2DFH1"/>
<evidence type="ECO:0000256" key="4">
    <source>
        <dbReference type="ARBA" id="ARBA00023155"/>
    </source>
</evidence>
<dbReference type="Gene3D" id="3.30.530.20">
    <property type="match status" value="1"/>
</dbReference>
<dbReference type="InterPro" id="IPR042160">
    <property type="entry name" value="HD-Zip_IV"/>
</dbReference>
<protein>
    <recommendedName>
        <fullName evidence="7">START domain-containing protein</fullName>
    </recommendedName>
</protein>
<name>A0A2K2DFH1_BRADI</name>
<dbReference type="SMART" id="SM00234">
    <property type="entry name" value="START"/>
    <property type="match status" value="1"/>
</dbReference>
<dbReference type="PANTHER" id="PTHR45654:SF2">
    <property type="entry name" value="HOMEOBOX-LEUCINE ZIPPER PROTEIN TF1"/>
    <property type="match status" value="1"/>
</dbReference>
<dbReference type="InterPro" id="IPR023393">
    <property type="entry name" value="START-like_dom_sf"/>
</dbReference>
<sequence length="507" mass="54534">MSAEDAIAAQNETLIIAVLAEIAMREFGSLINTNGPLWLPVHGGSLEILNEGAYAQECDITNMANLIGFRTEATRAEAVVLMDPQNVVEYLMDSECYGSFCPGILSSAKTIKVYSWPSISGNYDGAMHLMTTETVFPSPLVPSRKCTFLRCCRELPGGAMVIVDMSLDDGGGSSFKCCKMPSGVLIQPIMANSCKVTAIEHVRVVDTGLHELYQPCLTGLMFGARRWVESMARQSARMRALFDVNVNYSGRNVCPKGKKTLMKLADSLVVSYARSMANLPVGAWTTLCGSGTEQDIKVAHKRNDDGSNTSVVSVSASFHLPIPLRVTFDLLRNNVLRAKWDVLASGGAVREENLVCKGTGSNDNVSILHVKAATGDKGNLMILQNSWYDVSGSFIVYAPVDSMLINRIIGPGDVAEGELPLFPTGLALLPVGGTALQGQAPLGDDGETIVTVGFQILVRHAQDDVFSKTLQTAVALMADNIATIKRTLINSHPIFYRSSGSTAPFLN</sequence>
<dbReference type="GO" id="GO:0005634">
    <property type="term" value="C:nucleus"/>
    <property type="evidence" value="ECO:0007669"/>
    <property type="project" value="UniProtKB-SubCell"/>
</dbReference>
<dbReference type="CDD" id="cd08875">
    <property type="entry name" value="START_ArGLABRA2_like"/>
    <property type="match status" value="1"/>
</dbReference>
<dbReference type="InterPro" id="IPR002913">
    <property type="entry name" value="START_lipid-bd_dom"/>
</dbReference>
<dbReference type="Gramene" id="PNT73018">
    <property type="protein sequence ID" value="PNT73018"/>
    <property type="gene ID" value="BRADI_2g52160v3"/>
</dbReference>
<reference evidence="8" key="2">
    <citation type="submission" date="2017-06" db="EMBL/GenBank/DDBJ databases">
        <title>WGS assembly of Brachypodium distachyon.</title>
        <authorList>
            <consortium name="The International Brachypodium Initiative"/>
            <person name="Lucas S."/>
            <person name="Harmon-Smith M."/>
            <person name="Lail K."/>
            <person name="Tice H."/>
            <person name="Grimwood J."/>
            <person name="Bruce D."/>
            <person name="Barry K."/>
            <person name="Shu S."/>
            <person name="Lindquist E."/>
            <person name="Wang M."/>
            <person name="Pitluck S."/>
            <person name="Vogel J.P."/>
            <person name="Garvin D.F."/>
            <person name="Mockler T.C."/>
            <person name="Schmutz J."/>
            <person name="Rokhsar D."/>
            <person name="Bevan M.W."/>
        </authorList>
    </citation>
    <scope>NUCLEOTIDE SEQUENCE</scope>
    <source>
        <strain evidence="8">Bd21</strain>
    </source>
</reference>
<reference evidence="9" key="3">
    <citation type="submission" date="2018-08" db="UniProtKB">
        <authorList>
            <consortium name="EnsemblPlants"/>
        </authorList>
    </citation>
    <scope>IDENTIFICATION</scope>
    <source>
        <strain evidence="9">cv. Bd21</strain>
    </source>
</reference>
<keyword evidence="5" id="KW-0804">Transcription</keyword>
<dbReference type="Pfam" id="PF01852">
    <property type="entry name" value="START"/>
    <property type="match status" value="1"/>
</dbReference>
<dbReference type="InParanoid" id="A0A2K2DFH1"/>
<reference evidence="8 9" key="1">
    <citation type="journal article" date="2010" name="Nature">
        <title>Genome sequencing and analysis of the model grass Brachypodium distachyon.</title>
        <authorList>
            <consortium name="International Brachypodium Initiative"/>
        </authorList>
    </citation>
    <scope>NUCLEOTIDE SEQUENCE [LARGE SCALE GENOMIC DNA]</scope>
    <source>
        <strain evidence="8 9">Bd21</strain>
    </source>
</reference>
<dbReference type="Proteomes" id="UP000008810">
    <property type="component" value="Chromosome 2"/>
</dbReference>
<feature type="domain" description="START" evidence="7">
    <location>
        <begin position="9"/>
        <end position="240"/>
    </location>
</feature>
<organism evidence="8">
    <name type="scientific">Brachypodium distachyon</name>
    <name type="common">Purple false brome</name>
    <name type="synonym">Trachynia distachya</name>
    <dbReference type="NCBI Taxonomy" id="15368"/>
    <lineage>
        <taxon>Eukaryota</taxon>
        <taxon>Viridiplantae</taxon>
        <taxon>Streptophyta</taxon>
        <taxon>Embryophyta</taxon>
        <taxon>Tracheophyta</taxon>
        <taxon>Spermatophyta</taxon>
        <taxon>Magnoliopsida</taxon>
        <taxon>Liliopsida</taxon>
        <taxon>Poales</taxon>
        <taxon>Poaceae</taxon>
        <taxon>BOP clade</taxon>
        <taxon>Pooideae</taxon>
        <taxon>Stipodae</taxon>
        <taxon>Brachypodieae</taxon>
        <taxon>Brachypodium</taxon>
    </lineage>
</organism>
<dbReference type="AlphaFoldDB" id="A0A2K2DFH1"/>
<evidence type="ECO:0000256" key="3">
    <source>
        <dbReference type="ARBA" id="ARBA00023125"/>
    </source>
</evidence>
<proteinExistence type="predicted"/>
<keyword evidence="6" id="KW-0539">Nucleus</keyword>
<evidence type="ECO:0000259" key="7">
    <source>
        <dbReference type="PROSITE" id="PS50848"/>
    </source>
</evidence>
<keyword evidence="4" id="KW-0371">Homeobox</keyword>
<dbReference type="EMBL" id="CM000881">
    <property type="protein sequence ID" value="PNT73018.1"/>
    <property type="molecule type" value="Genomic_DNA"/>
</dbReference>
<dbReference type="EMBL" id="CM000881">
    <property type="protein sequence ID" value="PNT73017.1"/>
    <property type="molecule type" value="Genomic_DNA"/>
</dbReference>
<dbReference type="EnsemblPlants" id="PNT73017">
    <property type="protein sequence ID" value="PNT73017"/>
    <property type="gene ID" value="BRADI_2g52160v3"/>
</dbReference>
<dbReference type="InterPro" id="IPR057993">
    <property type="entry name" value="HD-Zip_IV_C"/>
</dbReference>
<dbReference type="FunCoup" id="A0A2K2DFH1">
    <property type="interactions" value="785"/>
</dbReference>
<dbReference type="Gramene" id="PNT73017">
    <property type="protein sequence ID" value="PNT73017"/>
    <property type="gene ID" value="BRADI_2g52160v3"/>
</dbReference>
<dbReference type="Pfam" id="PF25797">
    <property type="entry name" value="PDF2_C"/>
    <property type="match status" value="1"/>
</dbReference>
<dbReference type="PROSITE" id="PS50848">
    <property type="entry name" value="START"/>
    <property type="match status" value="1"/>
</dbReference>
<dbReference type="GO" id="GO:0003677">
    <property type="term" value="F:DNA binding"/>
    <property type="evidence" value="ECO:0007669"/>
    <property type="project" value="UniProtKB-KW"/>
</dbReference>
<keyword evidence="10" id="KW-1185">Reference proteome</keyword>